<accession>A0AAJ0BQF6</accession>
<dbReference type="GeneID" id="85306446"/>
<dbReference type="RefSeq" id="XP_060278788.1">
    <property type="nucleotide sequence ID" value="XM_060423259.1"/>
</dbReference>
<protein>
    <submittedName>
        <fullName evidence="1">Uncharacterized protein</fullName>
    </submittedName>
</protein>
<dbReference type="Proteomes" id="UP001244011">
    <property type="component" value="Unassembled WGS sequence"/>
</dbReference>
<name>A0AAJ0BQF6_9PEZI</name>
<reference evidence="1" key="1">
    <citation type="submission" date="2023-06" db="EMBL/GenBank/DDBJ databases">
        <title>Genome-scale phylogeny and comparative genomics of the fungal order Sordariales.</title>
        <authorList>
            <consortium name="Lawrence Berkeley National Laboratory"/>
            <person name="Hensen N."/>
            <person name="Bonometti L."/>
            <person name="Westerberg I."/>
            <person name="Brannstrom I.O."/>
            <person name="Guillou S."/>
            <person name="Cros-Aarteil S."/>
            <person name="Calhoun S."/>
            <person name="Haridas S."/>
            <person name="Kuo A."/>
            <person name="Mondo S."/>
            <person name="Pangilinan J."/>
            <person name="Riley R."/>
            <person name="Labutti K."/>
            <person name="Andreopoulos B."/>
            <person name="Lipzen A."/>
            <person name="Chen C."/>
            <person name="Yanf M."/>
            <person name="Daum C."/>
            <person name="Ng V."/>
            <person name="Clum A."/>
            <person name="Steindorff A."/>
            <person name="Ohm R."/>
            <person name="Martin F."/>
            <person name="Silar P."/>
            <person name="Natvig D."/>
            <person name="Lalanne C."/>
            <person name="Gautier V."/>
            <person name="Ament-Velasquez S.L."/>
            <person name="Kruys A."/>
            <person name="Hutchinson M.I."/>
            <person name="Powell A.J."/>
            <person name="Barry K."/>
            <person name="Miller A.N."/>
            <person name="Grigoriev I.V."/>
            <person name="Debuchy R."/>
            <person name="Gladieux P."/>
            <person name="Thoren M.H."/>
            <person name="Johannesson H."/>
        </authorList>
    </citation>
    <scope>NUCLEOTIDE SEQUENCE</scope>
    <source>
        <strain evidence="1">8032-3</strain>
    </source>
</reference>
<evidence type="ECO:0000313" key="1">
    <source>
        <dbReference type="EMBL" id="KAK1762575.1"/>
    </source>
</evidence>
<keyword evidence="2" id="KW-1185">Reference proteome</keyword>
<proteinExistence type="predicted"/>
<dbReference type="EMBL" id="MU839036">
    <property type="protein sequence ID" value="KAK1762575.1"/>
    <property type="molecule type" value="Genomic_DNA"/>
</dbReference>
<gene>
    <name evidence="1" type="ORF">QBC33DRAFT_282382</name>
</gene>
<dbReference type="AlphaFoldDB" id="A0AAJ0BQF6"/>
<comment type="caution">
    <text evidence="1">The sequence shown here is derived from an EMBL/GenBank/DDBJ whole genome shotgun (WGS) entry which is preliminary data.</text>
</comment>
<evidence type="ECO:0000313" key="2">
    <source>
        <dbReference type="Proteomes" id="UP001244011"/>
    </source>
</evidence>
<sequence>MVTITNLITDMESIVRHINSIPAKFEHSALRPSSQEVSQLRELATKTLQHAQTLHRKLTDCATEWAPEVYEKADKHMSQARPAIQAMIQGQIKGPILRRNLVAIFQGRQPSTVDSPQVKARKAKRTQKCETLRSLGPATVLAWGGLLPT</sequence>
<organism evidence="1 2">
    <name type="scientific">Phialemonium atrogriseum</name>
    <dbReference type="NCBI Taxonomy" id="1093897"/>
    <lineage>
        <taxon>Eukaryota</taxon>
        <taxon>Fungi</taxon>
        <taxon>Dikarya</taxon>
        <taxon>Ascomycota</taxon>
        <taxon>Pezizomycotina</taxon>
        <taxon>Sordariomycetes</taxon>
        <taxon>Sordariomycetidae</taxon>
        <taxon>Cephalothecales</taxon>
        <taxon>Cephalothecaceae</taxon>
        <taxon>Phialemonium</taxon>
    </lineage>
</organism>